<organism evidence="2 3">
    <name type="scientific">Treponema saccharophilum DSM 2985</name>
    <dbReference type="NCBI Taxonomy" id="907348"/>
    <lineage>
        <taxon>Bacteria</taxon>
        <taxon>Pseudomonadati</taxon>
        <taxon>Spirochaetota</taxon>
        <taxon>Spirochaetia</taxon>
        <taxon>Spirochaetales</taxon>
        <taxon>Treponemataceae</taxon>
        <taxon>Treponema</taxon>
    </lineage>
</organism>
<dbReference type="Pfam" id="PF13306">
    <property type="entry name" value="LRR_5"/>
    <property type="match status" value="1"/>
</dbReference>
<dbReference type="OrthoDB" id="361769at2"/>
<dbReference type="InterPro" id="IPR011050">
    <property type="entry name" value="Pectin_lyase_fold/virulence"/>
</dbReference>
<dbReference type="EMBL" id="AGRW01000047">
    <property type="protein sequence ID" value="EIC01792.1"/>
    <property type="molecule type" value="Genomic_DNA"/>
</dbReference>
<comment type="caution">
    <text evidence="2">The sequence shown here is derived from an EMBL/GenBank/DDBJ whole genome shotgun (WGS) entry which is preliminary data.</text>
</comment>
<sequence>MLDSSGSVNVRKLQSALDSFDIENDFAPYIIARNEGNGEAQSWTLTYGTGAGLITGNTIATEITNGFDAINKAMDTLPADRTTKLRISVESDIYSGEPGSASSSAIKDITNLYSIECENYSILDFNGNTIYANCENAQDIVPVSLTNRNHISIRNLKISGHARYAIWCQGCDNVVFDNITLDMDEKSALGLRIAEKNNTWSRNVFVDNITVTGCQDNAVETMKVDGILIGQIDATDCNDCGLLLNTTTNAVVGTVNGTRCSPRNSNGVYAALRTANFVGPDVYIHNINAEECGRGYFSVSANCGINIDEITSTNSYEQAILVQDTQNLHIKKATLTGGSHNSDTAVRFTNGSAGGSLPVMNNTLENVTITGYSTPILEDSGKSDWNEFINCTTEGGTFAENSVTGAREKHEEATLEIPAGKTEIADGEYMNYTNITSVTIPASVTTIGANAFYGCGSLKTVTFAEGSACETIGDCAFGKTAVESISFPASVRSFGSNILSPSCADVTINSTEITSMGTEAFFNLADPSTIKFADSALHTGNTYDKGSYGSWGKYWYGHTRSTIE</sequence>
<evidence type="ECO:0000313" key="2">
    <source>
        <dbReference type="EMBL" id="EIC01792.1"/>
    </source>
</evidence>
<dbReference type="PATRIC" id="fig|907348.3.peg.1650"/>
<dbReference type="InterPro" id="IPR039448">
    <property type="entry name" value="Beta_helix"/>
</dbReference>
<proteinExistence type="predicted"/>
<dbReference type="Proteomes" id="UP000003571">
    <property type="component" value="Unassembled WGS sequence"/>
</dbReference>
<keyword evidence="3" id="KW-1185">Reference proteome</keyword>
<dbReference type="STRING" id="907348.TresaDRAFT_1081"/>
<dbReference type="InterPro" id="IPR006626">
    <property type="entry name" value="PbH1"/>
</dbReference>
<dbReference type="SMART" id="SM00710">
    <property type="entry name" value="PbH1"/>
    <property type="match status" value="6"/>
</dbReference>
<dbReference type="InterPro" id="IPR012334">
    <property type="entry name" value="Pectin_lyas_fold"/>
</dbReference>
<protein>
    <recommendedName>
        <fullName evidence="1">Right handed beta helix domain-containing protein</fullName>
    </recommendedName>
</protein>
<dbReference type="Pfam" id="PF13229">
    <property type="entry name" value="Beta_helix"/>
    <property type="match status" value="1"/>
</dbReference>
<dbReference type="eggNOG" id="COG3209">
    <property type="taxonomic scope" value="Bacteria"/>
</dbReference>
<dbReference type="Gene3D" id="2.160.20.10">
    <property type="entry name" value="Single-stranded right-handed beta-helix, Pectin lyase-like"/>
    <property type="match status" value="1"/>
</dbReference>
<dbReference type="AlphaFoldDB" id="H7EL67"/>
<evidence type="ECO:0000313" key="3">
    <source>
        <dbReference type="Proteomes" id="UP000003571"/>
    </source>
</evidence>
<evidence type="ECO:0000259" key="1">
    <source>
        <dbReference type="Pfam" id="PF13229"/>
    </source>
</evidence>
<dbReference type="InterPro" id="IPR026906">
    <property type="entry name" value="LRR_5"/>
</dbReference>
<dbReference type="Gene3D" id="3.80.10.10">
    <property type="entry name" value="Ribonuclease Inhibitor"/>
    <property type="match status" value="1"/>
</dbReference>
<reference evidence="2 3" key="1">
    <citation type="submission" date="2011-09" db="EMBL/GenBank/DDBJ databases">
        <title>The draft genome of Treponema saccharophilum DSM 2985.</title>
        <authorList>
            <consortium name="US DOE Joint Genome Institute (JGI-PGF)"/>
            <person name="Lucas S."/>
            <person name="Copeland A."/>
            <person name="Lapidus A."/>
            <person name="Glavina del Rio T."/>
            <person name="Dalin E."/>
            <person name="Tice H."/>
            <person name="Bruce D."/>
            <person name="Goodwin L."/>
            <person name="Pitluck S."/>
            <person name="Peters L."/>
            <person name="Kyrpides N."/>
            <person name="Mavromatis K."/>
            <person name="Ivanova N."/>
            <person name="Markowitz V."/>
            <person name="Cheng J.-F."/>
            <person name="Hugenholtz P."/>
            <person name="Woyke T."/>
            <person name="Wu D."/>
            <person name="Gronow S."/>
            <person name="Wellnitz S."/>
            <person name="Brambilla E."/>
            <person name="Klenk H.-P."/>
            <person name="Eisen J.A."/>
        </authorList>
    </citation>
    <scope>NUCLEOTIDE SEQUENCE [LARGE SCALE GENOMIC DNA]</scope>
    <source>
        <strain evidence="2 3">DSM 2985</strain>
    </source>
</reference>
<name>H7EL67_9SPIR</name>
<gene>
    <name evidence="2" type="ORF">TresaDRAFT_1081</name>
</gene>
<dbReference type="SUPFAM" id="SSF51126">
    <property type="entry name" value="Pectin lyase-like"/>
    <property type="match status" value="1"/>
</dbReference>
<dbReference type="InterPro" id="IPR032675">
    <property type="entry name" value="LRR_dom_sf"/>
</dbReference>
<feature type="domain" description="Right handed beta helix" evidence="1">
    <location>
        <begin position="143"/>
        <end position="270"/>
    </location>
</feature>
<dbReference type="RefSeq" id="WP_002704575.1">
    <property type="nucleotide sequence ID" value="NZ_AGRW01000047.1"/>
</dbReference>
<accession>H7EL67</accession>